<sequence>MIDSTVKDEFPQISVNDHIYFNMFGVKVKDLDVNVCEDYKDWFFPGEPQWNYNYEIKVDENNLSALFKDTQSCGNGREQENPSTGSVINPGDDVPCLSNVQRDLMGDFNGPSEEPLESKAARILRLRAIQLIDG</sequence>
<protein>
    <submittedName>
        <fullName evidence="2">Uncharacterized protein</fullName>
    </submittedName>
</protein>
<reference evidence="2" key="1">
    <citation type="submission" date="2020-08" db="EMBL/GenBank/DDBJ databases">
        <title>Multicomponent nature underlies the extraordinary mechanical properties of spider dragline silk.</title>
        <authorList>
            <person name="Kono N."/>
            <person name="Nakamura H."/>
            <person name="Mori M."/>
            <person name="Yoshida Y."/>
            <person name="Ohtoshi R."/>
            <person name="Malay A.D."/>
            <person name="Moran D.A.P."/>
            <person name="Tomita M."/>
            <person name="Numata K."/>
            <person name="Arakawa K."/>
        </authorList>
    </citation>
    <scope>NUCLEOTIDE SEQUENCE</scope>
</reference>
<name>A0A8X6R4N7_TRICX</name>
<organism evidence="2">
    <name type="scientific">Trichonephila clavipes</name>
    <name type="common">Golden silk orbweaver</name>
    <name type="synonym">Nephila clavipes</name>
    <dbReference type="NCBI Taxonomy" id="2585209"/>
    <lineage>
        <taxon>Eukaryota</taxon>
        <taxon>Metazoa</taxon>
        <taxon>Ecdysozoa</taxon>
        <taxon>Arthropoda</taxon>
        <taxon>Chelicerata</taxon>
        <taxon>Arachnida</taxon>
        <taxon>Araneae</taxon>
        <taxon>Araneomorphae</taxon>
        <taxon>Entelegynae</taxon>
        <taxon>Araneoidea</taxon>
        <taxon>Nephilidae</taxon>
        <taxon>Trichonephila</taxon>
    </lineage>
</organism>
<proteinExistence type="predicted"/>
<evidence type="ECO:0000256" key="1">
    <source>
        <dbReference type="SAM" id="MobiDB-lite"/>
    </source>
</evidence>
<comment type="caution">
    <text evidence="2">The sequence shown here is derived from an EMBL/GenBank/DDBJ whole genome shotgun (WGS) entry which is preliminary data.</text>
</comment>
<evidence type="ECO:0000313" key="2">
    <source>
        <dbReference type="EMBL" id="GFX86014.1"/>
    </source>
</evidence>
<dbReference type="AlphaFoldDB" id="A0A8X6R4N7"/>
<feature type="region of interest" description="Disordered" evidence="1">
    <location>
        <begin position="72"/>
        <end position="92"/>
    </location>
</feature>
<dbReference type="EMBL" id="BMAU01021002">
    <property type="protein sequence ID" value="GFX86014.1"/>
    <property type="molecule type" value="Genomic_DNA"/>
</dbReference>
<accession>A0A8X6R4N7</accession>
<gene>
    <name evidence="2" type="ORF">TNCV_2403101</name>
</gene>